<accession>A0A7D7Q128</accession>
<dbReference type="Proteomes" id="UP000216825">
    <property type="component" value="Chromosome"/>
</dbReference>
<proteinExistence type="predicted"/>
<dbReference type="KEGG" id="kvr:CIB50_0001864"/>
<protein>
    <recommendedName>
        <fullName evidence="1">ApeA N-terminal domain-containing protein</fullName>
    </recommendedName>
</protein>
<evidence type="ECO:0000313" key="3">
    <source>
        <dbReference type="Proteomes" id="UP000216825"/>
    </source>
</evidence>
<reference evidence="3" key="1">
    <citation type="submission" date="2017-08" db="EMBL/GenBank/DDBJ databases">
        <title>Draft Genome Sequence of Kocuria varians 80.</title>
        <authorList>
            <person name="Minaev M."/>
            <person name="Kurbakov K.A."/>
            <person name="Solodovnikova G.I."/>
            <person name="Kuznetsova O.A."/>
            <person name="Lisitsyn A.B."/>
        </authorList>
    </citation>
    <scope>NUCLEOTIDE SEQUENCE [LARGE SCALE GENOMIC DNA]</scope>
    <source>
        <strain evidence="3">80</strain>
    </source>
</reference>
<keyword evidence="3" id="KW-1185">Reference proteome</keyword>
<dbReference type="InterPro" id="IPR041223">
    <property type="entry name" value="ApeA_NTD"/>
</dbReference>
<dbReference type="EMBL" id="CP059343">
    <property type="protein sequence ID" value="QMS57139.1"/>
    <property type="molecule type" value="Genomic_DNA"/>
</dbReference>
<evidence type="ECO:0000259" key="1">
    <source>
        <dbReference type="Pfam" id="PF18862"/>
    </source>
</evidence>
<dbReference type="AlphaFoldDB" id="A0A7D7Q128"/>
<reference evidence="2 3" key="2">
    <citation type="submission" date="2020-07" db="EMBL/GenBank/DDBJ databases">
        <title>Genome of starter culture bacteria Kocuria salsicia reveals its technological properties and safety for usage in meat industry.</title>
        <authorList>
            <person name="Michael M."/>
            <person name="Konstantin K."/>
            <person name="Evgenii K."/>
            <person name="Galina S."/>
            <person name="Oksana K."/>
            <person name="Andrei L."/>
        </authorList>
    </citation>
    <scope>NUCLEOTIDE SEQUENCE [LARGE SCALE GENOMIC DNA]</scope>
    <source>
        <strain evidence="2 3">80</strain>
    </source>
</reference>
<name>A0A7D7Q128_KOCVA</name>
<organism evidence="2 3">
    <name type="scientific">Kocuria varians</name>
    <name type="common">Micrococcus varians</name>
    <dbReference type="NCBI Taxonomy" id="1272"/>
    <lineage>
        <taxon>Bacteria</taxon>
        <taxon>Bacillati</taxon>
        <taxon>Actinomycetota</taxon>
        <taxon>Actinomycetes</taxon>
        <taxon>Micrococcales</taxon>
        <taxon>Micrococcaceae</taxon>
        <taxon>Kocuria</taxon>
    </lineage>
</organism>
<evidence type="ECO:0000313" key="2">
    <source>
        <dbReference type="EMBL" id="QMS57139.1"/>
    </source>
</evidence>
<sequence length="459" mass="51920">MVERNVLSQNDARLGWVLNDLPKPLTSATAVMLIDNGNKIELRMPWHTSLENTTTSVKRWWSAMLSLDAGEELKTCHFPSEILFQDEKGMVLLIGCLFSGYESAGAVGVGRVEARAAVMDAHELGYTKVDGMRTVIPGLEKWLRISSVETTISRNAEGKPESFSINGSSAEKILLSEDMGLALHPRWSVDRKATGENYVTQFVELETRSDGAMNWEDHLETHGEFRDLVRLAIWAPVGYQTVKVNRESDPKTVGDTTIAERWAKFHSYLIVGYNGEGGDYKKPLFTFEDIKGEGYAKWRKICKNFSRGVNPLMALLNNQGSTIEMLLTQSVIGLEALALQTAVEQGFAKKERDDESIALRLGRLKEEVPLDFLPKDWERKCAATYNGIKHANRTMPDFHTVHENYLQCVLLFRLWVANRIGVPPAVLRERAERDPLMRKLDHLKAVNPPSQWYKQNEDR</sequence>
<gene>
    <name evidence="2" type="ORF">CIB50_0001864</name>
</gene>
<feature type="domain" description="ApeA N-terminal" evidence="1">
    <location>
        <begin position="79"/>
        <end position="293"/>
    </location>
</feature>
<dbReference type="RefSeq" id="WP_144066423.1">
    <property type="nucleotide sequence ID" value="NZ_CP059343.1"/>
</dbReference>
<dbReference type="Pfam" id="PF18862">
    <property type="entry name" value="ApeA_NTD1"/>
    <property type="match status" value="1"/>
</dbReference>